<dbReference type="EMBL" id="ML976990">
    <property type="protein sequence ID" value="KAF1956932.1"/>
    <property type="molecule type" value="Genomic_DNA"/>
</dbReference>
<gene>
    <name evidence="2" type="ORF">CC80DRAFT_388491</name>
</gene>
<reference evidence="2" key="1">
    <citation type="journal article" date="2020" name="Stud. Mycol.">
        <title>101 Dothideomycetes genomes: a test case for predicting lifestyles and emergence of pathogens.</title>
        <authorList>
            <person name="Haridas S."/>
            <person name="Albert R."/>
            <person name="Binder M."/>
            <person name="Bloem J."/>
            <person name="Labutti K."/>
            <person name="Salamov A."/>
            <person name="Andreopoulos B."/>
            <person name="Baker S."/>
            <person name="Barry K."/>
            <person name="Bills G."/>
            <person name="Bluhm B."/>
            <person name="Cannon C."/>
            <person name="Castanera R."/>
            <person name="Culley D."/>
            <person name="Daum C."/>
            <person name="Ezra D."/>
            <person name="Gonzalez J."/>
            <person name="Henrissat B."/>
            <person name="Kuo A."/>
            <person name="Liang C."/>
            <person name="Lipzen A."/>
            <person name="Lutzoni F."/>
            <person name="Magnuson J."/>
            <person name="Mondo S."/>
            <person name="Nolan M."/>
            <person name="Ohm R."/>
            <person name="Pangilinan J."/>
            <person name="Park H.-J."/>
            <person name="Ramirez L."/>
            <person name="Alfaro M."/>
            <person name="Sun H."/>
            <person name="Tritt A."/>
            <person name="Yoshinaga Y."/>
            <person name="Zwiers L.-H."/>
            <person name="Turgeon B."/>
            <person name="Goodwin S."/>
            <person name="Spatafora J."/>
            <person name="Crous P."/>
            <person name="Grigoriev I."/>
        </authorList>
    </citation>
    <scope>NUCLEOTIDE SEQUENCE</scope>
    <source>
        <strain evidence="2">CBS 675.92</strain>
    </source>
</reference>
<feature type="non-terminal residue" evidence="2">
    <location>
        <position position="233"/>
    </location>
</feature>
<sequence length="233" mass="26376">DAPIEEQNDDHVEDPNDHGIQREYYCCNDPQEICRTGQYTLALSRKVISDHFGRNKACTRQIKSWPLMCRKHYQRATYNNKVWQLRKLELIVEQFDAIESQIPGTKYTVGLKKSEDERLNTFSRKLAMGKTEAEAESAVAPGASKSFEAPIKLLRELEKGLGKNKTIEEVKETVDTIEHMVHLDDTAKVPSIEFLPQIGKDGQPFTYGAPVPKARKSTKKTGSRVSKKGGIQK</sequence>
<evidence type="ECO:0000313" key="2">
    <source>
        <dbReference type="EMBL" id="KAF1956932.1"/>
    </source>
</evidence>
<feature type="region of interest" description="Disordered" evidence="1">
    <location>
        <begin position="203"/>
        <end position="233"/>
    </location>
</feature>
<protein>
    <submittedName>
        <fullName evidence="2">Uncharacterized protein</fullName>
    </submittedName>
</protein>
<name>A0A6A5TZ75_9PLEO</name>
<organism evidence="2 3">
    <name type="scientific">Byssothecium circinans</name>
    <dbReference type="NCBI Taxonomy" id="147558"/>
    <lineage>
        <taxon>Eukaryota</taxon>
        <taxon>Fungi</taxon>
        <taxon>Dikarya</taxon>
        <taxon>Ascomycota</taxon>
        <taxon>Pezizomycotina</taxon>
        <taxon>Dothideomycetes</taxon>
        <taxon>Pleosporomycetidae</taxon>
        <taxon>Pleosporales</taxon>
        <taxon>Massarineae</taxon>
        <taxon>Massarinaceae</taxon>
        <taxon>Byssothecium</taxon>
    </lineage>
</organism>
<dbReference type="AlphaFoldDB" id="A0A6A5TZ75"/>
<proteinExistence type="predicted"/>
<feature type="compositionally biased region" description="Basic residues" evidence="1">
    <location>
        <begin position="213"/>
        <end position="227"/>
    </location>
</feature>
<keyword evidence="3" id="KW-1185">Reference proteome</keyword>
<accession>A0A6A5TZ75</accession>
<dbReference type="Proteomes" id="UP000800035">
    <property type="component" value="Unassembled WGS sequence"/>
</dbReference>
<evidence type="ECO:0000256" key="1">
    <source>
        <dbReference type="SAM" id="MobiDB-lite"/>
    </source>
</evidence>
<feature type="non-terminal residue" evidence="2">
    <location>
        <position position="1"/>
    </location>
</feature>
<dbReference type="OrthoDB" id="4161595at2759"/>
<evidence type="ECO:0000313" key="3">
    <source>
        <dbReference type="Proteomes" id="UP000800035"/>
    </source>
</evidence>